<keyword evidence="1" id="KW-0732">Signal</keyword>
<dbReference type="EMBL" id="WKLC01001008">
    <property type="protein sequence ID" value="MSE17132.1"/>
    <property type="molecule type" value="Genomic_DNA"/>
</dbReference>
<sequence>MSPRFRRLTQPRLTQLALLATFINTTCTYAAGSESATLTLSDRYGSSAEQVMTVTAPEIKKTAG</sequence>
<protein>
    <submittedName>
        <fullName evidence="2">Uncharacterized protein</fullName>
    </submittedName>
</protein>
<accession>A0A7X2SWX3</accession>
<dbReference type="AlphaFoldDB" id="A0A7X2SWX3"/>
<name>A0A7X2SWX3_ENTAG</name>
<comment type="caution">
    <text evidence="2">The sequence shown here is derived from an EMBL/GenBank/DDBJ whole genome shotgun (WGS) entry which is preliminary data.</text>
</comment>
<evidence type="ECO:0000313" key="3">
    <source>
        <dbReference type="Proteomes" id="UP000461948"/>
    </source>
</evidence>
<reference evidence="2 3" key="1">
    <citation type="submission" date="2019-11" db="EMBL/GenBank/DDBJ databases">
        <title>Draft Genome Sequence of Plant Growth-Promoting Rhizosphere-Associated Bacteria.</title>
        <authorList>
            <person name="Vasilyev I.Y."/>
            <person name="Radchenko V."/>
            <person name="Ilnitskaya E.V."/>
        </authorList>
    </citation>
    <scope>NUCLEOTIDE SEQUENCE [LARGE SCALE GENOMIC DNA]</scope>
    <source>
        <strain evidence="2 3">VRA_MhP_f</strain>
    </source>
</reference>
<feature type="signal peptide" evidence="1">
    <location>
        <begin position="1"/>
        <end position="30"/>
    </location>
</feature>
<proteinExistence type="predicted"/>
<gene>
    <name evidence="2" type="ORF">GKC49_19065</name>
</gene>
<feature type="non-terminal residue" evidence="2">
    <location>
        <position position="64"/>
    </location>
</feature>
<dbReference type="Proteomes" id="UP000461948">
    <property type="component" value="Unassembled WGS sequence"/>
</dbReference>
<feature type="chain" id="PRO_5031128144" evidence="1">
    <location>
        <begin position="31"/>
        <end position="64"/>
    </location>
</feature>
<evidence type="ECO:0000313" key="2">
    <source>
        <dbReference type="EMBL" id="MSE17132.1"/>
    </source>
</evidence>
<organism evidence="2 3">
    <name type="scientific">Enterobacter agglomerans</name>
    <name type="common">Erwinia herbicola</name>
    <name type="synonym">Pantoea agglomerans</name>
    <dbReference type="NCBI Taxonomy" id="549"/>
    <lineage>
        <taxon>Bacteria</taxon>
        <taxon>Pseudomonadati</taxon>
        <taxon>Pseudomonadota</taxon>
        <taxon>Gammaproteobacteria</taxon>
        <taxon>Enterobacterales</taxon>
        <taxon>Erwiniaceae</taxon>
        <taxon>Pantoea</taxon>
        <taxon>Pantoea agglomerans group</taxon>
    </lineage>
</organism>
<evidence type="ECO:0000256" key="1">
    <source>
        <dbReference type="SAM" id="SignalP"/>
    </source>
</evidence>